<dbReference type="InterPro" id="IPR027417">
    <property type="entry name" value="P-loop_NTPase"/>
</dbReference>
<protein>
    <recommendedName>
        <fullName evidence="8">DNA 3'-5' helicase</fullName>
        <ecNumber evidence="8">5.6.2.4</ecNumber>
    </recommendedName>
</protein>
<dbReference type="CDD" id="cd18807">
    <property type="entry name" value="SF1_C_UvrD"/>
    <property type="match status" value="1"/>
</dbReference>
<dbReference type="EC" id="5.6.2.4" evidence="8"/>
<dbReference type="GO" id="GO:0000725">
    <property type="term" value="P:recombinational repair"/>
    <property type="evidence" value="ECO:0007669"/>
    <property type="project" value="TreeGrafter"/>
</dbReference>
<dbReference type="PANTHER" id="PTHR11070">
    <property type="entry name" value="UVRD / RECB / PCRA DNA HELICASE FAMILY MEMBER"/>
    <property type="match status" value="1"/>
</dbReference>
<dbReference type="Pfam" id="PF00580">
    <property type="entry name" value="UvrD-helicase"/>
    <property type="match status" value="1"/>
</dbReference>
<feature type="compositionally biased region" description="Basic residues" evidence="11">
    <location>
        <begin position="659"/>
        <end position="673"/>
    </location>
</feature>
<evidence type="ECO:0000313" key="15">
    <source>
        <dbReference type="Proteomes" id="UP000320390"/>
    </source>
</evidence>
<dbReference type="SUPFAM" id="SSF52540">
    <property type="entry name" value="P-loop containing nucleoside triphosphate hydrolases"/>
    <property type="match status" value="1"/>
</dbReference>
<evidence type="ECO:0000256" key="2">
    <source>
        <dbReference type="ARBA" id="ARBA00022741"/>
    </source>
</evidence>
<evidence type="ECO:0000256" key="11">
    <source>
        <dbReference type="SAM" id="MobiDB-lite"/>
    </source>
</evidence>
<proteinExistence type="inferred from homology"/>
<dbReference type="Pfam" id="PF13361">
    <property type="entry name" value="UvrD_C"/>
    <property type="match status" value="1"/>
</dbReference>
<keyword evidence="2 10" id="KW-0547">Nucleotide-binding</keyword>
<evidence type="ECO:0000259" key="12">
    <source>
        <dbReference type="PROSITE" id="PS51198"/>
    </source>
</evidence>
<keyword evidence="6" id="KW-0413">Isomerase</keyword>
<evidence type="ECO:0000256" key="3">
    <source>
        <dbReference type="ARBA" id="ARBA00022801"/>
    </source>
</evidence>
<evidence type="ECO:0000259" key="13">
    <source>
        <dbReference type="PROSITE" id="PS51217"/>
    </source>
</evidence>
<dbReference type="GO" id="GO:0043138">
    <property type="term" value="F:3'-5' DNA helicase activity"/>
    <property type="evidence" value="ECO:0007669"/>
    <property type="project" value="UniProtKB-EC"/>
</dbReference>
<dbReference type="GO" id="GO:0005524">
    <property type="term" value="F:ATP binding"/>
    <property type="evidence" value="ECO:0007669"/>
    <property type="project" value="UniProtKB-UniRule"/>
</dbReference>
<dbReference type="PANTHER" id="PTHR11070:SF64">
    <property type="entry name" value="ATP-DEPENDENT DNA HELICASE REP"/>
    <property type="match status" value="1"/>
</dbReference>
<dbReference type="CDD" id="cd17932">
    <property type="entry name" value="DEXQc_UvrD"/>
    <property type="match status" value="1"/>
</dbReference>
<dbReference type="RefSeq" id="WP_419190315.1">
    <property type="nucleotide sequence ID" value="NZ_CP036434.1"/>
</dbReference>
<dbReference type="PROSITE" id="PS51198">
    <property type="entry name" value="UVRD_HELICASE_ATP_BIND"/>
    <property type="match status" value="1"/>
</dbReference>
<dbReference type="Gene3D" id="1.10.486.10">
    <property type="entry name" value="PCRA, domain 4"/>
    <property type="match status" value="1"/>
</dbReference>
<dbReference type="EMBL" id="CP036434">
    <property type="protein sequence ID" value="QDV08041.1"/>
    <property type="molecule type" value="Genomic_DNA"/>
</dbReference>
<dbReference type="GO" id="GO:0016887">
    <property type="term" value="F:ATP hydrolysis activity"/>
    <property type="evidence" value="ECO:0007669"/>
    <property type="project" value="RHEA"/>
</dbReference>
<evidence type="ECO:0000256" key="7">
    <source>
        <dbReference type="ARBA" id="ARBA00034617"/>
    </source>
</evidence>
<dbReference type="Proteomes" id="UP000320390">
    <property type="component" value="Chromosome"/>
</dbReference>
<organism evidence="14 15">
    <name type="scientific">Saltatorellus ferox</name>
    <dbReference type="NCBI Taxonomy" id="2528018"/>
    <lineage>
        <taxon>Bacteria</taxon>
        <taxon>Pseudomonadati</taxon>
        <taxon>Planctomycetota</taxon>
        <taxon>Planctomycetia</taxon>
        <taxon>Planctomycetia incertae sedis</taxon>
        <taxon>Saltatorellus</taxon>
    </lineage>
</organism>
<comment type="similarity">
    <text evidence="1">Belongs to the helicase family. UvrD subfamily.</text>
</comment>
<dbReference type="InterPro" id="IPR000212">
    <property type="entry name" value="DNA_helicase_UvrD/REP"/>
</dbReference>
<comment type="catalytic activity">
    <reaction evidence="9">
        <text>ATP + H2O = ADP + phosphate + H(+)</text>
        <dbReference type="Rhea" id="RHEA:13065"/>
        <dbReference type="ChEBI" id="CHEBI:15377"/>
        <dbReference type="ChEBI" id="CHEBI:15378"/>
        <dbReference type="ChEBI" id="CHEBI:30616"/>
        <dbReference type="ChEBI" id="CHEBI:43474"/>
        <dbReference type="ChEBI" id="CHEBI:456216"/>
        <dbReference type="EC" id="5.6.2.4"/>
    </reaction>
</comment>
<keyword evidence="15" id="KW-1185">Reference proteome</keyword>
<dbReference type="PROSITE" id="PS51217">
    <property type="entry name" value="UVRD_HELICASE_CTER"/>
    <property type="match status" value="1"/>
</dbReference>
<evidence type="ECO:0000256" key="10">
    <source>
        <dbReference type="PROSITE-ProRule" id="PRU00560"/>
    </source>
</evidence>
<evidence type="ECO:0000256" key="1">
    <source>
        <dbReference type="ARBA" id="ARBA00009922"/>
    </source>
</evidence>
<keyword evidence="3 10" id="KW-0378">Hydrolase</keyword>
<sequence>MKETIDSLNPEQRAAVTQTLGPVLVLAGAGTGKTRVITVRIAYLISKGALPESILAMTFTNKAAGEMRERLAKLVGKKKASYVIASTFHSYCLRTLREYTEELGYPEGFTIADASDQLTILKLAMRELHIPEARVRIPDIQSKISLAKNRLDDPHAFLARAGDDSHELVGQIWLKYRDVLRRSRRLDFDDLLTETLRLLRTNEKVRTDLQTRHRYLLVDEYQDTNGVQFEIVKQLAGQQRNLCVVGDDDQSIYGWRGADVQKILSFGNHFPGAKIVKLETNYRSTAQILSAANRVIKNNPTRHDKTLRSAFGDGEPLMAIAMRDESVEAEQIVAEIKSLVQQGHSYSDFAILFRTAVQPRPFEAELRMKEVPYVLVGGMSFFDRKEVRDVLAYMRLVANPKDEASLLRIINSPPRGVGKTTIDRVLEFATEQGISAADAFDRAGEIPKINQKAVDAVLDLRARLSAVRKLHPHGEELVALSRRVVQEVAYEDEVKRLYPEETQFEKRWAAVEEVFNFAENYVKKRKRPGLLGFLNELSLSATDTDSAEDAARRQAVTLMTLHASKGLEYPRVYLVGLEEGVLPHQRAAIEDGVEEERRLAYVGITRAQKALTMTYCLERARGGQKIERHPSRFLLEVQGKAPPPGWIPAGAGDVTGEKAKKKRRGGKARGARR</sequence>
<dbReference type="GO" id="GO:0003677">
    <property type="term" value="F:DNA binding"/>
    <property type="evidence" value="ECO:0007669"/>
    <property type="project" value="InterPro"/>
</dbReference>
<accession>A0A518EVE4</accession>
<dbReference type="Gene3D" id="3.40.50.300">
    <property type="entry name" value="P-loop containing nucleotide triphosphate hydrolases"/>
    <property type="match status" value="2"/>
</dbReference>
<feature type="domain" description="UvrD-like helicase C-terminal" evidence="13">
    <location>
        <begin position="286"/>
        <end position="566"/>
    </location>
</feature>
<name>A0A518EVE4_9BACT</name>
<dbReference type="InterPro" id="IPR014017">
    <property type="entry name" value="DNA_helicase_UvrD-like_C"/>
</dbReference>
<feature type="region of interest" description="Disordered" evidence="11">
    <location>
        <begin position="638"/>
        <end position="673"/>
    </location>
</feature>
<keyword evidence="5 10" id="KW-0067">ATP-binding</keyword>
<dbReference type="InterPro" id="IPR013986">
    <property type="entry name" value="DExx_box_DNA_helicase_dom_sf"/>
</dbReference>
<feature type="domain" description="UvrD-like helicase ATP-binding" evidence="12">
    <location>
        <begin position="6"/>
        <end position="285"/>
    </location>
</feature>
<keyword evidence="4 10" id="KW-0347">Helicase</keyword>
<evidence type="ECO:0000256" key="4">
    <source>
        <dbReference type="ARBA" id="ARBA00022806"/>
    </source>
</evidence>
<evidence type="ECO:0000313" key="14">
    <source>
        <dbReference type="EMBL" id="QDV08041.1"/>
    </source>
</evidence>
<reference evidence="14 15" key="1">
    <citation type="submission" date="2019-02" db="EMBL/GenBank/DDBJ databases">
        <title>Deep-cultivation of Planctomycetes and their phenomic and genomic characterization uncovers novel biology.</title>
        <authorList>
            <person name="Wiegand S."/>
            <person name="Jogler M."/>
            <person name="Boedeker C."/>
            <person name="Pinto D."/>
            <person name="Vollmers J."/>
            <person name="Rivas-Marin E."/>
            <person name="Kohn T."/>
            <person name="Peeters S.H."/>
            <person name="Heuer A."/>
            <person name="Rast P."/>
            <person name="Oberbeckmann S."/>
            <person name="Bunk B."/>
            <person name="Jeske O."/>
            <person name="Meyerdierks A."/>
            <person name="Storesund J.E."/>
            <person name="Kallscheuer N."/>
            <person name="Luecker S."/>
            <person name="Lage O.M."/>
            <person name="Pohl T."/>
            <person name="Merkel B.J."/>
            <person name="Hornburger P."/>
            <person name="Mueller R.-W."/>
            <person name="Bruemmer F."/>
            <person name="Labrenz M."/>
            <person name="Spormann A.M."/>
            <person name="Op den Camp H."/>
            <person name="Overmann J."/>
            <person name="Amann R."/>
            <person name="Jetten M.S.M."/>
            <person name="Mascher T."/>
            <person name="Medema M.H."/>
            <person name="Devos D.P."/>
            <person name="Kaster A.-K."/>
            <person name="Ovreas L."/>
            <person name="Rohde M."/>
            <person name="Galperin M.Y."/>
            <person name="Jogler C."/>
        </authorList>
    </citation>
    <scope>NUCLEOTIDE SEQUENCE [LARGE SCALE GENOMIC DNA]</scope>
    <source>
        <strain evidence="14 15">Poly30</strain>
    </source>
</reference>
<evidence type="ECO:0000256" key="9">
    <source>
        <dbReference type="ARBA" id="ARBA00048988"/>
    </source>
</evidence>
<dbReference type="InterPro" id="IPR014016">
    <property type="entry name" value="UvrD-like_ATP-bd"/>
</dbReference>
<dbReference type="Gene3D" id="1.10.10.160">
    <property type="match status" value="1"/>
</dbReference>
<dbReference type="GO" id="GO:0005829">
    <property type="term" value="C:cytosol"/>
    <property type="evidence" value="ECO:0007669"/>
    <property type="project" value="TreeGrafter"/>
</dbReference>
<evidence type="ECO:0000256" key="8">
    <source>
        <dbReference type="ARBA" id="ARBA00034808"/>
    </source>
</evidence>
<feature type="binding site" evidence="10">
    <location>
        <begin position="27"/>
        <end position="34"/>
    </location>
    <ligand>
        <name>ATP</name>
        <dbReference type="ChEBI" id="CHEBI:30616"/>
    </ligand>
</feature>
<gene>
    <name evidence="14" type="primary">pcrA_2</name>
    <name evidence="14" type="ORF">Poly30_35770</name>
</gene>
<evidence type="ECO:0000256" key="6">
    <source>
        <dbReference type="ARBA" id="ARBA00023235"/>
    </source>
</evidence>
<comment type="catalytic activity">
    <reaction evidence="7">
        <text>Couples ATP hydrolysis with the unwinding of duplex DNA by translocating in the 3'-5' direction.</text>
        <dbReference type="EC" id="5.6.2.4"/>
    </reaction>
</comment>
<dbReference type="AlphaFoldDB" id="A0A518EVE4"/>
<evidence type="ECO:0000256" key="5">
    <source>
        <dbReference type="ARBA" id="ARBA00022840"/>
    </source>
</evidence>